<evidence type="ECO:0000313" key="2">
    <source>
        <dbReference type="Proteomes" id="UP000256779"/>
    </source>
</evidence>
<dbReference type="Proteomes" id="UP000256779">
    <property type="component" value="Unassembled WGS sequence"/>
</dbReference>
<organism evidence="1 2">
    <name type="scientific">Marinoscillum furvescens DSM 4134</name>
    <dbReference type="NCBI Taxonomy" id="1122208"/>
    <lineage>
        <taxon>Bacteria</taxon>
        <taxon>Pseudomonadati</taxon>
        <taxon>Bacteroidota</taxon>
        <taxon>Cytophagia</taxon>
        <taxon>Cytophagales</taxon>
        <taxon>Reichenbachiellaceae</taxon>
        <taxon>Marinoscillum</taxon>
    </lineage>
</organism>
<reference evidence="1 2" key="1">
    <citation type="submission" date="2018-07" db="EMBL/GenBank/DDBJ databases">
        <title>Genomic Encyclopedia of Type Strains, Phase IV (KMG-IV): sequencing the most valuable type-strain genomes for metagenomic binning, comparative biology and taxonomic classification.</title>
        <authorList>
            <person name="Goeker M."/>
        </authorList>
    </citation>
    <scope>NUCLEOTIDE SEQUENCE [LARGE SCALE GENOMIC DNA]</scope>
    <source>
        <strain evidence="1 2">DSM 4134</strain>
    </source>
</reference>
<gene>
    <name evidence="1" type="ORF">C7460_102161</name>
</gene>
<comment type="caution">
    <text evidence="1">The sequence shown here is derived from an EMBL/GenBank/DDBJ whole genome shotgun (WGS) entry which is preliminary data.</text>
</comment>
<dbReference type="RefSeq" id="WP_115866671.1">
    <property type="nucleotide sequence ID" value="NZ_QREG01000002.1"/>
</dbReference>
<dbReference type="OrthoDB" id="1523307at2"/>
<dbReference type="AlphaFoldDB" id="A0A3D9L9J0"/>
<name>A0A3D9L9J0_MARFU</name>
<evidence type="ECO:0000313" key="1">
    <source>
        <dbReference type="EMBL" id="REE02137.1"/>
    </source>
</evidence>
<dbReference type="EMBL" id="QREG01000002">
    <property type="protein sequence ID" value="REE02137.1"/>
    <property type="molecule type" value="Genomic_DNA"/>
</dbReference>
<proteinExistence type="predicted"/>
<protein>
    <submittedName>
        <fullName evidence="1">Uncharacterized protein</fullName>
    </submittedName>
</protein>
<accession>A0A3D9L9J0</accession>
<keyword evidence="2" id="KW-1185">Reference proteome</keyword>
<sequence>MTNLKHDWLTDGMIDYEYKKYVLLAYLQDIRKRFDASELFPFLSDLIMHYRNLQQVKANKELYYENFPKSISKADFEKLQFTYKRIIHDDEVMAEIEEIIGFALPQLEETIEEGKELYDLVEEHLEVEEVGLSPIYKNEGYFLFNQDAARDVKVYRYQLSVFERADEKYRAMNTTFVADDFKDISRTFEQIKLDLVRRFKELPNPATFCVVSKLKFPLPQTVLPVAKRIILRKLSTD</sequence>